<dbReference type="EMBL" id="VCIW01000005">
    <property type="protein sequence ID" value="TLS52349.1"/>
    <property type="molecule type" value="Genomic_DNA"/>
</dbReference>
<dbReference type="InterPro" id="IPR046945">
    <property type="entry name" value="RHMD-like"/>
</dbReference>
<dbReference type="SFLD" id="SFLDG00179">
    <property type="entry name" value="mandelate_racemase"/>
    <property type="match status" value="1"/>
</dbReference>
<dbReference type="Gene3D" id="3.20.20.120">
    <property type="entry name" value="Enolase-like C-terminal domain"/>
    <property type="match status" value="1"/>
</dbReference>
<dbReference type="Pfam" id="PF13378">
    <property type="entry name" value="MR_MLE_C"/>
    <property type="match status" value="1"/>
</dbReference>
<dbReference type="RefSeq" id="WP_138194005.1">
    <property type="nucleotide sequence ID" value="NZ_VCIW01000005.1"/>
</dbReference>
<dbReference type="GO" id="GO:0016052">
    <property type="term" value="P:carbohydrate catabolic process"/>
    <property type="evidence" value="ECO:0007669"/>
    <property type="project" value="TreeGrafter"/>
</dbReference>
<dbReference type="SFLD" id="SFLDS00001">
    <property type="entry name" value="Enolase"/>
    <property type="match status" value="1"/>
</dbReference>
<reference evidence="6 7" key="1">
    <citation type="submission" date="2019-05" db="EMBL/GenBank/DDBJ databases">
        <authorList>
            <person name="Narsing Rao M.P."/>
            <person name="Li W.J."/>
        </authorList>
    </citation>
    <scope>NUCLEOTIDE SEQUENCE [LARGE SCALE GENOMIC DNA]</scope>
    <source>
        <strain evidence="6 7">SYSU_K30003</strain>
    </source>
</reference>
<dbReference type="PANTHER" id="PTHR13794">
    <property type="entry name" value="ENOLASE SUPERFAMILY, MANDELATE RACEMASE"/>
    <property type="match status" value="1"/>
</dbReference>
<evidence type="ECO:0000313" key="6">
    <source>
        <dbReference type="EMBL" id="TLS52349.1"/>
    </source>
</evidence>
<evidence type="ECO:0000256" key="2">
    <source>
        <dbReference type="ARBA" id="ARBA00010339"/>
    </source>
</evidence>
<dbReference type="InterPro" id="IPR013341">
    <property type="entry name" value="Mandelate_racemase_N_dom"/>
</dbReference>
<dbReference type="PANTHER" id="PTHR13794:SF58">
    <property type="entry name" value="MITOCHONDRIAL ENOLASE SUPERFAMILY MEMBER 1"/>
    <property type="match status" value="1"/>
</dbReference>
<keyword evidence="4" id="KW-0460">Magnesium</keyword>
<gene>
    <name evidence="6" type="ORF">FE782_10265</name>
</gene>
<evidence type="ECO:0000256" key="4">
    <source>
        <dbReference type="ARBA" id="ARBA00022842"/>
    </source>
</evidence>
<dbReference type="InterPro" id="IPR029017">
    <property type="entry name" value="Enolase-like_N"/>
</dbReference>
<keyword evidence="7" id="KW-1185">Reference proteome</keyword>
<dbReference type="AlphaFoldDB" id="A0A5R9GB87"/>
<dbReference type="InterPro" id="IPR036849">
    <property type="entry name" value="Enolase-like_C_sf"/>
</dbReference>
<dbReference type="GO" id="GO:0000287">
    <property type="term" value="F:magnesium ion binding"/>
    <property type="evidence" value="ECO:0007669"/>
    <property type="project" value="TreeGrafter"/>
</dbReference>
<sequence length="399" mass="43594">MKITAVKVYVTGRKPAANAPEAVAGAGGSAVAKKGSWLSETVIANPMSMYPEYFDRRSSWTGMGGRTIVALETDEGLVGIGETASGMATSPIIKQHLSRFLVGQSPFQVERLWDVMFKVTLPYGRKGAPIMAISAVDLALWDLIAKARREPLYRTLGGPVKEKVPAYCTGNEFEKTKDRGFLGQKLAMPYGPSSGYEGMRKNVELVARAREALGPEKEVMLDCYMAWNVDYTVRMAELVAPYRVKWIEESLPPDDYEGYGIINRKVNSSAIATGEHEYTRYGFQQLLDARAADILQPDVCWCGGITEARKISAMASAKHIPVIPHAGGLQPWALHLIFADPNMPMAEFAYINGADLPNQDPVLAGVPAPKDGWFELPQGVGAGIEFRPDADDHLIELEG</sequence>
<dbReference type="InterPro" id="IPR013342">
    <property type="entry name" value="Mandelate_racemase_C"/>
</dbReference>
<proteinExistence type="inferred from homology"/>
<dbReference type="SUPFAM" id="SSF54826">
    <property type="entry name" value="Enolase N-terminal domain-like"/>
    <property type="match status" value="1"/>
</dbReference>
<organism evidence="6 7">
    <name type="scientific">Paenibacillus antri</name>
    <dbReference type="NCBI Taxonomy" id="2582848"/>
    <lineage>
        <taxon>Bacteria</taxon>
        <taxon>Bacillati</taxon>
        <taxon>Bacillota</taxon>
        <taxon>Bacilli</taxon>
        <taxon>Bacillales</taxon>
        <taxon>Paenibacillaceae</taxon>
        <taxon>Paenibacillus</taxon>
    </lineage>
</organism>
<dbReference type="Pfam" id="PF02746">
    <property type="entry name" value="MR_MLE_N"/>
    <property type="match status" value="1"/>
</dbReference>
<evidence type="ECO:0000256" key="1">
    <source>
        <dbReference type="ARBA" id="ARBA00001946"/>
    </source>
</evidence>
<comment type="caution">
    <text evidence="6">The sequence shown here is derived from an EMBL/GenBank/DDBJ whole genome shotgun (WGS) entry which is preliminary data.</text>
</comment>
<dbReference type="SMART" id="SM00922">
    <property type="entry name" value="MR_MLE"/>
    <property type="match status" value="1"/>
</dbReference>
<dbReference type="Gene3D" id="3.30.390.10">
    <property type="entry name" value="Enolase-like, N-terminal domain"/>
    <property type="match status" value="1"/>
</dbReference>
<dbReference type="FunFam" id="3.20.20.120:FF:000005">
    <property type="entry name" value="Putative L-rhamnonate dehydratase"/>
    <property type="match status" value="1"/>
</dbReference>
<comment type="similarity">
    <text evidence="2">Belongs to the mandelate racemase/muconate lactonizing enzyme family. GalD subfamily.</text>
</comment>
<feature type="domain" description="Mandelate racemase/muconate lactonizing enzyme C-terminal" evidence="5">
    <location>
        <begin position="170"/>
        <end position="269"/>
    </location>
</feature>
<dbReference type="InterPro" id="IPR029065">
    <property type="entry name" value="Enolase_C-like"/>
</dbReference>
<dbReference type="SUPFAM" id="SSF51604">
    <property type="entry name" value="Enolase C-terminal domain-like"/>
    <property type="match status" value="1"/>
</dbReference>
<name>A0A5R9GB87_9BACL</name>
<keyword evidence="3" id="KW-0479">Metal-binding</keyword>
<evidence type="ECO:0000313" key="7">
    <source>
        <dbReference type="Proteomes" id="UP000309676"/>
    </source>
</evidence>
<dbReference type="GO" id="GO:0016836">
    <property type="term" value="F:hydro-lyase activity"/>
    <property type="evidence" value="ECO:0007669"/>
    <property type="project" value="TreeGrafter"/>
</dbReference>
<evidence type="ECO:0000256" key="3">
    <source>
        <dbReference type="ARBA" id="ARBA00022723"/>
    </source>
</evidence>
<evidence type="ECO:0000259" key="5">
    <source>
        <dbReference type="SMART" id="SM00922"/>
    </source>
</evidence>
<protein>
    <submittedName>
        <fullName evidence="6">L-rhamnonate dehydratase</fullName>
    </submittedName>
</protein>
<accession>A0A5R9GB87</accession>
<comment type="cofactor">
    <cofactor evidence="1">
        <name>Mg(2+)</name>
        <dbReference type="ChEBI" id="CHEBI:18420"/>
    </cofactor>
</comment>
<dbReference type="Proteomes" id="UP000309676">
    <property type="component" value="Unassembled WGS sequence"/>
</dbReference>
<dbReference type="OrthoDB" id="9775391at2"/>